<dbReference type="AlphaFoldDB" id="A0A9Q9C4Q2"/>
<evidence type="ECO:0000313" key="3">
    <source>
        <dbReference type="Proteomes" id="UP001059546"/>
    </source>
</evidence>
<dbReference type="Gene3D" id="1.10.287.1490">
    <property type="match status" value="1"/>
</dbReference>
<evidence type="ECO:0000256" key="1">
    <source>
        <dbReference type="SAM" id="Coils"/>
    </source>
</evidence>
<organism evidence="2 3">
    <name type="scientific">Encephalitozoon hellem</name>
    <name type="common">Microsporidian parasite</name>
    <dbReference type="NCBI Taxonomy" id="27973"/>
    <lineage>
        <taxon>Eukaryota</taxon>
        <taxon>Fungi</taxon>
        <taxon>Fungi incertae sedis</taxon>
        <taxon>Microsporidia</taxon>
        <taxon>Unikaryonidae</taxon>
        <taxon>Encephalitozoon</taxon>
    </lineage>
</organism>
<keyword evidence="1" id="KW-0175">Coiled coil</keyword>
<name>A0A9Q9C4Q2_ENCHE</name>
<accession>A0A9Q9C4Q2</accession>
<proteinExistence type="predicted"/>
<dbReference type="Proteomes" id="UP001059546">
    <property type="component" value="Chromosome VII"/>
</dbReference>
<protein>
    <submittedName>
        <fullName evidence="2">Uncharacterized protein</fullName>
    </submittedName>
</protein>
<dbReference type="EMBL" id="CP075153">
    <property type="protein sequence ID" value="UTX43620.1"/>
    <property type="molecule type" value="Genomic_DNA"/>
</dbReference>
<evidence type="ECO:0000313" key="2">
    <source>
        <dbReference type="EMBL" id="UTX43620.1"/>
    </source>
</evidence>
<gene>
    <name evidence="2" type="ORF">GPU96_07g13830</name>
</gene>
<reference evidence="2" key="1">
    <citation type="submission" date="2022-10" db="EMBL/GenBank/DDBJ databases">
        <title>Encephalitozoon hellem ATCC 50604 Complete Genome.</title>
        <authorList>
            <person name="Mascarenhas dos Santos A.C."/>
            <person name="Julian A.T."/>
            <person name="Pombert J.-F."/>
        </authorList>
    </citation>
    <scope>NUCLEOTIDE SEQUENCE</scope>
    <source>
        <strain evidence="2">ATCC 50604</strain>
    </source>
</reference>
<feature type="coiled-coil region" evidence="1">
    <location>
        <begin position="84"/>
        <end position="201"/>
    </location>
</feature>
<sequence length="221" mass="25682">MESKRFVKYLSDSIANLSSMIMSISSGTRAPVEESAVPLSSINMSEEMQDYKSASGHLDEEVVVMKRSDHERSCSELASSKTMIEDLKRKEEEYSRMLKNYDATLTYVLERNEKEKALLESIVMNEEIERLRSNEYRLKSYIQALKRDLFASEDKIEALQRVSNERIEFLAGKVEEIKGMYEEERKKVSSLSKKLSELESDFGTKCEEMVELVEYCKYLLR</sequence>